<accession>A0A7R9FBP3</accession>
<sequence length="172" mass="19104">MNSLNSRVPQADEAEKFRFYGEARTKLRLFLLKAERLTFIAREWCHLITVQLFFDKPVNERNSSLICNIPGPSIFAPSSAGEMPKERRKKALSDDETLEVNFRRMNGEASAGTRNQRSLYDLESLINSLAKGKRTVTHCSGRGVGGEFGHHRGMAGGTFRGGGLPEGMDVGK</sequence>
<reference evidence="1" key="1">
    <citation type="submission" date="2020-11" db="EMBL/GenBank/DDBJ databases">
        <authorList>
            <person name="Tran Van P."/>
        </authorList>
    </citation>
    <scope>NUCLEOTIDE SEQUENCE</scope>
</reference>
<dbReference type="EMBL" id="OD576028">
    <property type="protein sequence ID" value="CAD7450535.1"/>
    <property type="molecule type" value="Genomic_DNA"/>
</dbReference>
<evidence type="ECO:0000313" key="1">
    <source>
        <dbReference type="EMBL" id="CAD7450535.1"/>
    </source>
</evidence>
<organism evidence="1">
    <name type="scientific">Timema bartmani</name>
    <dbReference type="NCBI Taxonomy" id="61472"/>
    <lineage>
        <taxon>Eukaryota</taxon>
        <taxon>Metazoa</taxon>
        <taxon>Ecdysozoa</taxon>
        <taxon>Arthropoda</taxon>
        <taxon>Hexapoda</taxon>
        <taxon>Insecta</taxon>
        <taxon>Pterygota</taxon>
        <taxon>Neoptera</taxon>
        <taxon>Polyneoptera</taxon>
        <taxon>Phasmatodea</taxon>
        <taxon>Timematodea</taxon>
        <taxon>Timematoidea</taxon>
        <taxon>Timematidae</taxon>
        <taxon>Timema</taxon>
    </lineage>
</organism>
<protein>
    <submittedName>
        <fullName evidence="1">Uncharacterized protein</fullName>
    </submittedName>
</protein>
<proteinExistence type="predicted"/>
<gene>
    <name evidence="1" type="ORF">TBIB3V08_LOCUS12805</name>
</gene>
<dbReference type="AlphaFoldDB" id="A0A7R9FBP3"/>
<name>A0A7R9FBP3_9NEOP</name>